<dbReference type="AlphaFoldDB" id="A0A8C8YK77"/>
<dbReference type="CDD" id="cd16591">
    <property type="entry name" value="RING-HC_TRIM5-like_C-IV"/>
    <property type="match status" value="1"/>
</dbReference>
<dbReference type="Proteomes" id="UP000694414">
    <property type="component" value="Unplaced"/>
</dbReference>
<keyword evidence="12 14" id="KW-0175">Coiled coil</keyword>
<dbReference type="PROSITE" id="PS00518">
    <property type="entry name" value="ZF_RING_1"/>
    <property type="match status" value="1"/>
</dbReference>
<accession>A0A8C8YK77</accession>
<dbReference type="GO" id="GO:0043123">
    <property type="term" value="P:positive regulation of canonical NF-kappaB signal transduction"/>
    <property type="evidence" value="ECO:0007669"/>
    <property type="project" value="Ensembl"/>
</dbReference>
<evidence type="ECO:0000313" key="18">
    <source>
        <dbReference type="Ensembl" id="ENSPSMP00000001009.1"/>
    </source>
</evidence>
<evidence type="ECO:0000256" key="5">
    <source>
        <dbReference type="ARBA" id="ARBA00012483"/>
    </source>
</evidence>
<dbReference type="PANTHER" id="PTHR24103">
    <property type="entry name" value="E3 UBIQUITIN-PROTEIN LIGASE TRIM"/>
    <property type="match status" value="1"/>
</dbReference>
<dbReference type="GO" id="GO:0019901">
    <property type="term" value="F:protein kinase binding"/>
    <property type="evidence" value="ECO:0007669"/>
    <property type="project" value="Ensembl"/>
</dbReference>
<evidence type="ECO:0000256" key="8">
    <source>
        <dbReference type="ARBA" id="ARBA00022723"/>
    </source>
</evidence>
<dbReference type="PRINTS" id="PR01407">
    <property type="entry name" value="BUTYPHLNCDUF"/>
</dbReference>
<evidence type="ECO:0000259" key="17">
    <source>
        <dbReference type="PROSITE" id="PS50188"/>
    </source>
</evidence>
<dbReference type="GO" id="GO:0070534">
    <property type="term" value="P:protein K63-linked ubiquitination"/>
    <property type="evidence" value="ECO:0007669"/>
    <property type="project" value="Ensembl"/>
</dbReference>
<dbReference type="EC" id="2.3.2.27" evidence="5"/>
<comment type="pathway">
    <text evidence="3">Protein modification; protein ubiquitination.</text>
</comment>
<keyword evidence="11" id="KW-0862">Zinc</keyword>
<dbReference type="InterPro" id="IPR043136">
    <property type="entry name" value="B30.2/SPRY_sf"/>
</dbReference>
<protein>
    <recommendedName>
        <fullName evidence="5">RING-type E3 ubiquitin transferase</fullName>
        <ecNumber evidence="5">2.3.2.27</ecNumber>
    </recommendedName>
</protein>
<reference evidence="18" key="1">
    <citation type="submission" date="2025-08" db="UniProtKB">
        <authorList>
            <consortium name="Ensembl"/>
        </authorList>
    </citation>
    <scope>IDENTIFICATION</scope>
</reference>
<dbReference type="Gene3D" id="2.60.120.920">
    <property type="match status" value="1"/>
</dbReference>
<dbReference type="GO" id="GO:0038187">
    <property type="term" value="F:pattern recognition receptor activity"/>
    <property type="evidence" value="ECO:0007669"/>
    <property type="project" value="Ensembl"/>
</dbReference>
<dbReference type="GO" id="GO:0002218">
    <property type="term" value="P:activation of innate immune response"/>
    <property type="evidence" value="ECO:0007669"/>
    <property type="project" value="Ensembl"/>
</dbReference>
<dbReference type="CDD" id="cd19761">
    <property type="entry name" value="Bbox2_TRIM5-like"/>
    <property type="match status" value="1"/>
</dbReference>
<dbReference type="InterPro" id="IPR000315">
    <property type="entry name" value="Znf_B-box"/>
</dbReference>
<dbReference type="PROSITE" id="PS50188">
    <property type="entry name" value="B302_SPRY"/>
    <property type="match status" value="1"/>
</dbReference>
<dbReference type="Pfam" id="PF00643">
    <property type="entry name" value="zf-B_box"/>
    <property type="match status" value="1"/>
</dbReference>
<evidence type="ECO:0000256" key="9">
    <source>
        <dbReference type="ARBA" id="ARBA00022771"/>
    </source>
</evidence>
<evidence type="ECO:0000259" key="15">
    <source>
        <dbReference type="PROSITE" id="PS50089"/>
    </source>
</evidence>
<evidence type="ECO:0000256" key="4">
    <source>
        <dbReference type="ARBA" id="ARBA00008518"/>
    </source>
</evidence>
<evidence type="ECO:0000313" key="19">
    <source>
        <dbReference type="Proteomes" id="UP000694414"/>
    </source>
</evidence>
<dbReference type="GO" id="GO:0042803">
    <property type="term" value="F:protein homodimerization activity"/>
    <property type="evidence" value="ECO:0007669"/>
    <property type="project" value="Ensembl"/>
</dbReference>
<evidence type="ECO:0000256" key="11">
    <source>
        <dbReference type="ARBA" id="ARBA00022833"/>
    </source>
</evidence>
<dbReference type="CDD" id="cd15822">
    <property type="entry name" value="SPRY_PRY_TRIM5"/>
    <property type="match status" value="1"/>
</dbReference>
<dbReference type="GO" id="GO:0000932">
    <property type="term" value="C:P-body"/>
    <property type="evidence" value="ECO:0007669"/>
    <property type="project" value="Ensembl"/>
</dbReference>
<evidence type="ECO:0000256" key="6">
    <source>
        <dbReference type="ARBA" id="ARBA00022490"/>
    </source>
</evidence>
<dbReference type="GO" id="GO:0061630">
    <property type="term" value="F:ubiquitin protein ligase activity"/>
    <property type="evidence" value="ECO:0007669"/>
    <property type="project" value="UniProtKB-EC"/>
</dbReference>
<evidence type="ECO:0000256" key="3">
    <source>
        <dbReference type="ARBA" id="ARBA00004906"/>
    </source>
</evidence>
<dbReference type="GO" id="GO:0044790">
    <property type="term" value="P:suppression of viral release by host"/>
    <property type="evidence" value="ECO:0007669"/>
    <property type="project" value="Ensembl"/>
</dbReference>
<dbReference type="InterPro" id="IPR013320">
    <property type="entry name" value="ConA-like_dom_sf"/>
</dbReference>
<keyword evidence="8" id="KW-0479">Metal-binding</keyword>
<dbReference type="GO" id="GO:0031664">
    <property type="term" value="P:regulation of lipopolysaccharide-mediated signaling pathway"/>
    <property type="evidence" value="ECO:0007669"/>
    <property type="project" value="Ensembl"/>
</dbReference>
<keyword evidence="6" id="KW-0963">Cytoplasm</keyword>
<feature type="domain" description="RING-type" evidence="15">
    <location>
        <begin position="15"/>
        <end position="60"/>
    </location>
</feature>
<dbReference type="InterPro" id="IPR027370">
    <property type="entry name" value="Znf-RING_euk"/>
</dbReference>
<keyword evidence="19" id="KW-1185">Reference proteome</keyword>
<evidence type="ECO:0000256" key="2">
    <source>
        <dbReference type="ARBA" id="ARBA00004496"/>
    </source>
</evidence>
<dbReference type="GeneTree" id="ENSGT00940000154647"/>
<evidence type="ECO:0000256" key="13">
    <source>
        <dbReference type="PROSITE-ProRule" id="PRU00024"/>
    </source>
</evidence>
<evidence type="ECO:0000256" key="14">
    <source>
        <dbReference type="SAM" id="Coils"/>
    </source>
</evidence>
<keyword evidence="7" id="KW-0808">Transferase</keyword>
<proteinExistence type="inferred from homology"/>
<dbReference type="GO" id="GO:0032880">
    <property type="term" value="P:regulation of protein localization"/>
    <property type="evidence" value="ECO:0007669"/>
    <property type="project" value="Ensembl"/>
</dbReference>
<comment type="subcellular location">
    <subcellularLocation>
        <location evidence="2">Cytoplasm</location>
    </subcellularLocation>
</comment>
<dbReference type="Ensembl" id="ENSPSMT00000001139.1">
    <property type="protein sequence ID" value="ENSPSMP00000001009.1"/>
    <property type="gene ID" value="ENSPSMG00000000733.1"/>
</dbReference>
<dbReference type="InterPro" id="IPR003879">
    <property type="entry name" value="Butyrophylin_SPRY"/>
</dbReference>
<dbReference type="SMART" id="SM00336">
    <property type="entry name" value="BBOX"/>
    <property type="match status" value="1"/>
</dbReference>
<dbReference type="InterPro" id="IPR001841">
    <property type="entry name" value="Znf_RING"/>
</dbReference>
<evidence type="ECO:0000256" key="7">
    <source>
        <dbReference type="ARBA" id="ARBA00022679"/>
    </source>
</evidence>
<evidence type="ECO:0000256" key="12">
    <source>
        <dbReference type="ARBA" id="ARBA00023054"/>
    </source>
</evidence>
<dbReference type="InterPro" id="IPR001870">
    <property type="entry name" value="B30.2/SPRY"/>
</dbReference>
<dbReference type="PROSITE" id="PS50119">
    <property type="entry name" value="ZF_BBOX"/>
    <property type="match status" value="1"/>
</dbReference>
<reference evidence="18" key="2">
    <citation type="submission" date="2025-09" db="UniProtKB">
        <authorList>
            <consortium name="Ensembl"/>
        </authorList>
    </citation>
    <scope>IDENTIFICATION</scope>
</reference>
<evidence type="ECO:0000256" key="10">
    <source>
        <dbReference type="ARBA" id="ARBA00022786"/>
    </source>
</evidence>
<dbReference type="FunFam" id="3.30.160.60:FF:000386">
    <property type="entry name" value="Tripartite motif-containing 5 (Predicted)"/>
    <property type="match status" value="1"/>
</dbReference>
<dbReference type="InterPro" id="IPR003877">
    <property type="entry name" value="SPRY_dom"/>
</dbReference>
<comment type="catalytic activity">
    <reaction evidence="1">
        <text>S-ubiquitinyl-[E2 ubiquitin-conjugating enzyme]-L-cysteine + [acceptor protein]-L-lysine = [E2 ubiquitin-conjugating enzyme]-L-cysteine + N(6)-ubiquitinyl-[acceptor protein]-L-lysine.</text>
        <dbReference type="EC" id="2.3.2.27"/>
    </reaction>
</comment>
<dbReference type="Gene3D" id="3.30.40.10">
    <property type="entry name" value="Zinc/RING finger domain, C3HC4 (zinc finger)"/>
    <property type="match status" value="1"/>
</dbReference>
<dbReference type="InterPro" id="IPR017907">
    <property type="entry name" value="Znf_RING_CS"/>
</dbReference>
<dbReference type="GO" id="GO:0003713">
    <property type="term" value="F:transcription coactivator activity"/>
    <property type="evidence" value="ECO:0007669"/>
    <property type="project" value="Ensembl"/>
</dbReference>
<dbReference type="GO" id="GO:0008270">
    <property type="term" value="F:zinc ion binding"/>
    <property type="evidence" value="ECO:0007669"/>
    <property type="project" value="UniProtKB-KW"/>
</dbReference>
<evidence type="ECO:0000256" key="1">
    <source>
        <dbReference type="ARBA" id="ARBA00000900"/>
    </source>
</evidence>
<dbReference type="Pfam" id="PF13445">
    <property type="entry name" value="zf-RING_UBOX"/>
    <property type="match status" value="1"/>
</dbReference>
<dbReference type="SUPFAM" id="SSF57850">
    <property type="entry name" value="RING/U-box"/>
    <property type="match status" value="1"/>
</dbReference>
<dbReference type="Pfam" id="PF00622">
    <property type="entry name" value="SPRY"/>
    <property type="match status" value="1"/>
</dbReference>
<name>A0A8C8YK77_PROSS</name>
<sequence length="520" mass="59915">MASELLVNLKEEVTCPICLDLLIEPLSLDCGHSFCQACITGNHKKSIIDQEVESSCPVCRITYQPGNLRPNRHVSNIVERLREVRSNPEERQKIDRCAHHGEKLLLFCEEDGKVICWLCERSQEHRGHHTLLMEEVAQKYQEMLQAVLEKHMKEQQEAEKLKANIREERTSWKNQIQCDRENIQAQFDKLRDILHYEENEELQKLEKEEEDILDSLAESENELVQHSLSVGELISDLEHRLQGPAIRMLQDLNDIIKRSETLTLKTPKTFPKEQRRVFQAPDLRGMLQVFKELKDVQCYWVYVTLAPSNNPNVAISSDNRQVVSKHISRAFDSFMIDNPYYDIMGSPVITSGKHYWEVDVTQKRAWIMGVCVEQARPQNIVYGQGIYVEQALPQNTVFGQGTCVQRARPQNIVYGHNLRGNYQPQNGYWVIGLKNTFEYNAFQDSFPSGSVHSSQPLIVTLSLTVPPKRVGIFVDYEAGTVSFFNVTNHGFLIYKFSTGFSCPVRPYLNSMECQFPMTLC</sequence>
<gene>
    <name evidence="18" type="primary">TRIM5</name>
</gene>
<dbReference type="SMART" id="SM00184">
    <property type="entry name" value="RING"/>
    <property type="match status" value="1"/>
</dbReference>
<dbReference type="PROSITE" id="PS50089">
    <property type="entry name" value="ZF_RING_2"/>
    <property type="match status" value="1"/>
</dbReference>
<evidence type="ECO:0000259" key="16">
    <source>
        <dbReference type="PROSITE" id="PS50119"/>
    </source>
</evidence>
<dbReference type="SUPFAM" id="SSF49899">
    <property type="entry name" value="Concanavalin A-like lectins/glucanases"/>
    <property type="match status" value="1"/>
</dbReference>
<dbReference type="InterPro" id="IPR050143">
    <property type="entry name" value="TRIM/RBCC"/>
</dbReference>
<dbReference type="GO" id="GO:1990462">
    <property type="term" value="C:omegasome"/>
    <property type="evidence" value="ECO:0007669"/>
    <property type="project" value="Ensembl"/>
</dbReference>
<dbReference type="Gene3D" id="3.30.160.60">
    <property type="entry name" value="Classic Zinc Finger"/>
    <property type="match status" value="1"/>
</dbReference>
<dbReference type="GO" id="GO:0043410">
    <property type="term" value="P:positive regulation of MAPK cascade"/>
    <property type="evidence" value="ECO:0007669"/>
    <property type="project" value="Ensembl"/>
</dbReference>
<feature type="domain" description="B30.2/SPRY" evidence="17">
    <location>
        <begin position="281"/>
        <end position="520"/>
    </location>
</feature>
<keyword evidence="10" id="KW-0833">Ubl conjugation pathway</keyword>
<dbReference type="FunFam" id="3.30.40.10:FF:000144">
    <property type="entry name" value="Tripartite motif-containing 5 (Predicted)"/>
    <property type="match status" value="1"/>
</dbReference>
<comment type="similarity">
    <text evidence="4">Belongs to the TRIM/RBCC family.</text>
</comment>
<dbReference type="InterPro" id="IPR013083">
    <property type="entry name" value="Znf_RING/FYVE/PHD"/>
</dbReference>
<dbReference type="GO" id="GO:0046597">
    <property type="term" value="P:host-mediated suppression of symbiont invasion"/>
    <property type="evidence" value="ECO:0007669"/>
    <property type="project" value="Ensembl"/>
</dbReference>
<organism evidence="18 19">
    <name type="scientific">Prolemur simus</name>
    <name type="common">Greater bamboo lemur</name>
    <name type="synonym">Hapalemur simus</name>
    <dbReference type="NCBI Taxonomy" id="1328070"/>
    <lineage>
        <taxon>Eukaryota</taxon>
        <taxon>Metazoa</taxon>
        <taxon>Chordata</taxon>
        <taxon>Craniata</taxon>
        <taxon>Vertebrata</taxon>
        <taxon>Euteleostomi</taxon>
        <taxon>Mammalia</taxon>
        <taxon>Eutheria</taxon>
        <taxon>Euarchontoglires</taxon>
        <taxon>Primates</taxon>
        <taxon>Strepsirrhini</taxon>
        <taxon>Lemuriformes</taxon>
        <taxon>Lemuridae</taxon>
        <taxon>Prolemur</taxon>
    </lineage>
</organism>
<keyword evidence="9 13" id="KW-0863">Zinc-finger</keyword>
<feature type="coiled-coil region" evidence="14">
    <location>
        <begin position="137"/>
        <end position="175"/>
    </location>
</feature>
<dbReference type="SUPFAM" id="SSF57845">
    <property type="entry name" value="B-box zinc-binding domain"/>
    <property type="match status" value="1"/>
</dbReference>
<dbReference type="SMART" id="SM00449">
    <property type="entry name" value="SPRY"/>
    <property type="match status" value="1"/>
</dbReference>
<dbReference type="GO" id="GO:0006914">
    <property type="term" value="P:autophagy"/>
    <property type="evidence" value="ECO:0007669"/>
    <property type="project" value="Ensembl"/>
</dbReference>
<feature type="domain" description="B box-type" evidence="16">
    <location>
        <begin position="92"/>
        <end position="133"/>
    </location>
</feature>